<evidence type="ECO:0000313" key="3">
    <source>
        <dbReference type="EMBL" id="MFD2517608.1"/>
    </source>
</evidence>
<evidence type="ECO:0000256" key="1">
    <source>
        <dbReference type="SAM" id="SignalP"/>
    </source>
</evidence>
<evidence type="ECO:0000313" key="4">
    <source>
        <dbReference type="Proteomes" id="UP001597468"/>
    </source>
</evidence>
<evidence type="ECO:0000259" key="2">
    <source>
        <dbReference type="Pfam" id="PF13648"/>
    </source>
</evidence>
<feature type="chain" id="PRO_5045183108" evidence="1">
    <location>
        <begin position="19"/>
        <end position="124"/>
    </location>
</feature>
<protein>
    <submittedName>
        <fullName evidence="3">Lipocalin family protein</fullName>
    </submittedName>
</protein>
<reference evidence="4" key="1">
    <citation type="journal article" date="2019" name="Int. J. Syst. Evol. Microbiol.">
        <title>The Global Catalogue of Microorganisms (GCM) 10K type strain sequencing project: providing services to taxonomists for standard genome sequencing and annotation.</title>
        <authorList>
            <consortium name="The Broad Institute Genomics Platform"/>
            <consortium name="The Broad Institute Genome Sequencing Center for Infectious Disease"/>
            <person name="Wu L."/>
            <person name="Ma J."/>
        </authorList>
    </citation>
    <scope>NUCLEOTIDE SEQUENCE [LARGE SCALE GENOMIC DNA]</scope>
    <source>
        <strain evidence="4">KCTC 42585</strain>
    </source>
</reference>
<keyword evidence="1" id="KW-0732">Signal</keyword>
<organism evidence="3 4">
    <name type="scientific">Salinimicrobium flavum</name>
    <dbReference type="NCBI Taxonomy" id="1737065"/>
    <lineage>
        <taxon>Bacteria</taxon>
        <taxon>Pseudomonadati</taxon>
        <taxon>Bacteroidota</taxon>
        <taxon>Flavobacteriia</taxon>
        <taxon>Flavobacteriales</taxon>
        <taxon>Flavobacteriaceae</taxon>
        <taxon>Salinimicrobium</taxon>
    </lineage>
</organism>
<comment type="caution">
    <text evidence="3">The sequence shown here is derived from an EMBL/GenBank/DDBJ whole genome shotgun (WGS) entry which is preliminary data.</text>
</comment>
<feature type="signal peptide" evidence="1">
    <location>
        <begin position="1"/>
        <end position="18"/>
    </location>
</feature>
<keyword evidence="4" id="KW-1185">Reference proteome</keyword>
<proteinExistence type="predicted"/>
<dbReference type="Proteomes" id="UP001597468">
    <property type="component" value="Unassembled WGS sequence"/>
</dbReference>
<accession>A0ABW5IXA8</accession>
<feature type="domain" description="Lipocalin-like" evidence="2">
    <location>
        <begin position="24"/>
        <end position="110"/>
    </location>
</feature>
<sequence>MKTLITLLFLLVAINSNAQSTDLIVGDWIFKKALNENIDEAGLAQIKAEVIDKWKFVFKPNGEFETYIMDEKGTGKWKLTSDSKSIVLTGMEESPMELKILSSTENELVLKLGLGEFLLKKIDN</sequence>
<dbReference type="EMBL" id="JBHULT010000006">
    <property type="protein sequence ID" value="MFD2517608.1"/>
    <property type="molecule type" value="Genomic_DNA"/>
</dbReference>
<dbReference type="Pfam" id="PF13648">
    <property type="entry name" value="Lipocalin_4"/>
    <property type="match status" value="1"/>
</dbReference>
<dbReference type="RefSeq" id="WP_380750093.1">
    <property type="nucleotide sequence ID" value="NZ_JBHULT010000006.1"/>
</dbReference>
<name>A0ABW5IXA8_9FLAO</name>
<dbReference type="InterPro" id="IPR024311">
    <property type="entry name" value="Lipocalin-like"/>
</dbReference>
<gene>
    <name evidence="3" type="ORF">ACFSTG_06860</name>
</gene>